<proteinExistence type="predicted"/>
<dbReference type="Proteomes" id="UP000233469">
    <property type="component" value="Unassembled WGS sequence"/>
</dbReference>
<reference evidence="1 2" key="2">
    <citation type="submission" date="2017-10" db="EMBL/GenBank/DDBJ databases">
        <title>Extensive intraspecific genome diversity in a model arbuscular mycorrhizal fungus.</title>
        <authorList>
            <person name="Chen E.C.H."/>
            <person name="Morin E."/>
            <person name="Baudet D."/>
            <person name="Noel J."/>
            <person name="Ndikumana S."/>
            <person name="Charron P."/>
            <person name="St-Onge C."/>
            <person name="Giorgi J."/>
            <person name="Grigoriev I.V."/>
            <person name="Roux C."/>
            <person name="Martin F.M."/>
            <person name="Corradi N."/>
        </authorList>
    </citation>
    <scope>NUCLEOTIDE SEQUENCE [LARGE SCALE GENOMIC DNA]</scope>
    <source>
        <strain evidence="1 2">C2</strain>
    </source>
</reference>
<name>A0A2N1NU25_9GLOM</name>
<reference evidence="1 2" key="1">
    <citation type="submission" date="2016-04" db="EMBL/GenBank/DDBJ databases">
        <title>Genome analyses suggest a sexual origin of heterokaryosis in a supposedly ancient asexual fungus.</title>
        <authorList>
            <person name="Ropars J."/>
            <person name="Sedzielewska K."/>
            <person name="Noel J."/>
            <person name="Charron P."/>
            <person name="Farinelli L."/>
            <person name="Marton T."/>
            <person name="Kruger M."/>
            <person name="Pelin A."/>
            <person name="Brachmann A."/>
            <person name="Corradi N."/>
        </authorList>
    </citation>
    <scope>NUCLEOTIDE SEQUENCE [LARGE SCALE GENOMIC DNA]</scope>
    <source>
        <strain evidence="1 2">C2</strain>
    </source>
</reference>
<sequence>MAGYILGREIPNVGEWTNFSPAQISNLQKKKIEIPEPTSSTHTTPKNEWVIAMPNISGALPLQLL</sequence>
<gene>
    <name evidence="1" type="ORF">RhiirC2_732226</name>
</gene>
<organism evidence="1 2">
    <name type="scientific">Rhizophagus irregularis</name>
    <dbReference type="NCBI Taxonomy" id="588596"/>
    <lineage>
        <taxon>Eukaryota</taxon>
        <taxon>Fungi</taxon>
        <taxon>Fungi incertae sedis</taxon>
        <taxon>Mucoromycota</taxon>
        <taxon>Glomeromycotina</taxon>
        <taxon>Glomeromycetes</taxon>
        <taxon>Glomerales</taxon>
        <taxon>Glomeraceae</taxon>
        <taxon>Rhizophagus</taxon>
    </lineage>
</organism>
<protein>
    <submittedName>
        <fullName evidence="1">Uncharacterized protein</fullName>
    </submittedName>
</protein>
<dbReference type="EMBL" id="LLXL01000132">
    <property type="protein sequence ID" value="PKK77376.1"/>
    <property type="molecule type" value="Genomic_DNA"/>
</dbReference>
<evidence type="ECO:0000313" key="1">
    <source>
        <dbReference type="EMBL" id="PKK77376.1"/>
    </source>
</evidence>
<evidence type="ECO:0000313" key="2">
    <source>
        <dbReference type="Proteomes" id="UP000233469"/>
    </source>
</evidence>
<comment type="caution">
    <text evidence="1">The sequence shown here is derived from an EMBL/GenBank/DDBJ whole genome shotgun (WGS) entry which is preliminary data.</text>
</comment>
<dbReference type="AlphaFoldDB" id="A0A2N1NU25"/>
<accession>A0A2N1NU25</accession>